<reference evidence="5" key="3">
    <citation type="journal article" date="2022" name="Int. J. Syst. Evol. Microbiol.">
        <title>Caproicibacterium lactatifermentans sp. nov., isolated from pit clay used for the production of Chinese strong aroma-type liquor.</title>
        <authorList>
            <person name="Wang H."/>
            <person name="Gu Y."/>
            <person name="Zhao D."/>
            <person name="Qiao Z."/>
            <person name="Zheng J."/>
            <person name="Gao J."/>
            <person name="Ren C."/>
            <person name="Xu Y."/>
        </authorList>
    </citation>
    <scope>NUCLEOTIDE SEQUENCE</scope>
    <source>
        <strain evidence="5">JNU-WLY1368</strain>
    </source>
</reference>
<protein>
    <submittedName>
        <fullName evidence="4">TetR family transcriptional regulator</fullName>
    </submittedName>
</protein>
<dbReference type="AlphaFoldDB" id="A0A859DSN4"/>
<feature type="domain" description="HTH tetR-type" evidence="3">
    <location>
        <begin position="3"/>
        <end position="63"/>
    </location>
</feature>
<dbReference type="GO" id="GO:0003677">
    <property type="term" value="F:DNA binding"/>
    <property type="evidence" value="ECO:0007669"/>
    <property type="project" value="UniProtKB-UniRule"/>
</dbReference>
<keyword evidence="1 2" id="KW-0238">DNA-binding</keyword>
<dbReference type="Proteomes" id="UP000509623">
    <property type="component" value="Chromosome"/>
</dbReference>
<dbReference type="InterPro" id="IPR009057">
    <property type="entry name" value="Homeodomain-like_sf"/>
</dbReference>
<evidence type="ECO:0000256" key="2">
    <source>
        <dbReference type="PROSITE-ProRule" id="PRU00335"/>
    </source>
</evidence>
<organism evidence="4 6">
    <name type="scientific">Caproicibacterium lactatifermentans</name>
    <dbReference type="NCBI Taxonomy" id="2666138"/>
    <lineage>
        <taxon>Bacteria</taxon>
        <taxon>Bacillati</taxon>
        <taxon>Bacillota</taxon>
        <taxon>Clostridia</taxon>
        <taxon>Eubacteriales</taxon>
        <taxon>Oscillospiraceae</taxon>
        <taxon>Caproicibacterium</taxon>
    </lineage>
</organism>
<dbReference type="EMBL" id="CP046051">
    <property type="protein sequence ID" value="QKN24479.1"/>
    <property type="molecule type" value="Genomic_DNA"/>
</dbReference>
<reference evidence="6 7" key="1">
    <citation type="submission" date="2019-11" db="EMBL/GenBank/DDBJ databases">
        <authorList>
            <person name="Ren C."/>
            <person name="Wang H."/>
            <person name="Xu Y."/>
        </authorList>
    </citation>
    <scope>NUCLEOTIDE SEQUENCE [LARGE SCALE GENOMIC DNA]</scope>
    <source>
        <strain evidence="7">JNU-WLY1368</strain>
        <strain evidence="4 6">LBM 19010</strain>
    </source>
</reference>
<dbReference type="EMBL" id="CP046161">
    <property type="protein sequence ID" value="QKO30508.1"/>
    <property type="molecule type" value="Genomic_DNA"/>
</dbReference>
<dbReference type="PROSITE" id="PS50977">
    <property type="entry name" value="HTH_TETR_2"/>
    <property type="match status" value="1"/>
</dbReference>
<dbReference type="KEGG" id="clf:GJQ69_08315"/>
<evidence type="ECO:0000313" key="7">
    <source>
        <dbReference type="Proteomes" id="UP000509623"/>
    </source>
</evidence>
<evidence type="ECO:0000256" key="1">
    <source>
        <dbReference type="ARBA" id="ARBA00023125"/>
    </source>
</evidence>
<evidence type="ECO:0000313" key="6">
    <source>
        <dbReference type="Proteomes" id="UP000501316"/>
    </source>
</evidence>
<dbReference type="InterPro" id="IPR001647">
    <property type="entry name" value="HTH_TetR"/>
</dbReference>
<evidence type="ECO:0000313" key="5">
    <source>
        <dbReference type="EMBL" id="QKO30508.1"/>
    </source>
</evidence>
<accession>A0A859DSN4</accession>
<dbReference type="Proteomes" id="UP000501316">
    <property type="component" value="Chromosome"/>
</dbReference>
<dbReference type="Gene3D" id="1.10.357.10">
    <property type="entry name" value="Tetracycline Repressor, domain 2"/>
    <property type="match status" value="1"/>
</dbReference>
<gene>
    <name evidence="4" type="ORF">GJQ69_08315</name>
    <name evidence="5" type="ORF">GKP14_05490</name>
</gene>
<sequence>MRCMTKERIVETLRDLMKERPLNKITVQNIMDRANMKRQSFYYHFQDIYDVLDWEINTNLIAPLSGPENADCEIWLYHMMVLIDSNRVFYRKTLVEVGRTLTMQKWLPVFSDKLLTLYPDKLQRVEELSDNDRFALEFFARAAINNLMDSLIDRKTFDYKTGRERIHILCSILQGRRMFEQNPIVCFPYCTTTA</sequence>
<proteinExistence type="predicted"/>
<dbReference type="Pfam" id="PF00440">
    <property type="entry name" value="TetR_N"/>
    <property type="match status" value="1"/>
</dbReference>
<reference evidence="5" key="2">
    <citation type="journal article" date="2021" name="Appl. Environ. Microbiol.">
        <title>Adaptability of a Caproate-Producing Bacterium Contributes to Its Dominance in an Anaerobic Fermentation System.</title>
        <authorList>
            <person name="Wang H."/>
            <person name="Gu Y."/>
            <person name="Zhou W."/>
            <person name="Zhao D."/>
            <person name="Qiao Z."/>
            <person name="Zheng J."/>
            <person name="Gao J."/>
            <person name="Chen X."/>
            <person name="Ren C."/>
            <person name="Xu Y."/>
        </authorList>
    </citation>
    <scope>NUCLEOTIDE SEQUENCE</scope>
    <source>
        <strain evidence="5">JNU-WLY1368</strain>
    </source>
</reference>
<evidence type="ECO:0000313" key="4">
    <source>
        <dbReference type="EMBL" id="QKN24479.1"/>
    </source>
</evidence>
<dbReference type="RefSeq" id="WP_086035190.1">
    <property type="nucleotide sequence ID" value="NZ_CP046051.1"/>
</dbReference>
<evidence type="ECO:0000259" key="3">
    <source>
        <dbReference type="PROSITE" id="PS50977"/>
    </source>
</evidence>
<feature type="DNA-binding region" description="H-T-H motif" evidence="2">
    <location>
        <begin position="26"/>
        <end position="45"/>
    </location>
</feature>
<dbReference type="SUPFAM" id="SSF46689">
    <property type="entry name" value="Homeodomain-like"/>
    <property type="match status" value="1"/>
</dbReference>
<keyword evidence="7" id="KW-1185">Reference proteome</keyword>
<name>A0A859DSN4_9FIRM</name>